<sequence length="1512" mass="171098">MWCSSGSDVGWAQMGPNDIHISFSVGMLVPNSLAPKQSWSRGNRKKTQPPLEVLDVKGLCEEWDACEEIRDRLRQGNTFLHPDTKDTVDGCCKNSAILVPILTRMAVLEFKSLPPVDPLRVEIDDLLVKNKRGNAPEQEHDVVKASWRVKKLCSFVKMKTRRGEVSTVETFQDMCLILDPTLQEMVDAINERKKQKLMVQQEEDEDEWDEQGKEDLARKRADIERRAPAEFPSGNDTCDTLPYEATLAATPEIKENLVSPVHSADAKRDAYQRKQVKERVEGTSSVEVPTFENKSTNLESADGLESKDETGTKSPKKKTTRKKIDVKEEQFSTSEQEDPPAEPPVTRKNQLEMKGDPVTGEEAQPEPATKRRRKSKEPTPSGASNKADTKAEKTEVAKGKNNDKTKKHVAKTPAEKKVTEKNADLEETKKRPRSRSAKDSSRKGKKLERLPPAPTTQKDQKLEIVKFLRLTKDLTEDNAKEQLKDLVPDYKGLGYDGTLNIYWLRKGVKGTGVGVKSVSEGKDYAHFGFLSCSDNWIIAMATSIKAAEILVRYVDDTSETEENKGVSLQANRDVQNMKEAIIISGRKAIQAFCKEAYSKTFVQCILLLVWAYPVDEARFAGHFAVQSPRLCSPPRSKMQQLLQGQYWNDMPDGFAHHRDGRRVDARAARHYPMAFARAVADRIESMKATRRGCPEVPNEATPEELQAAGISVLKEKDPPPESEGNEVSPQQLAAEPPAGETKDESTALAGQADVSRKAKLRSAAKSRINRWVKPHSRRSELNAPEWLVEQWRNGCKNDIADLLSQENFNKERFLNKLLISVKKQQKVELTKEQGWFSEGELTETKIDGAKAKCKAMGQSHFRQNEYDGVDEMWVTIKETGKKIESTTYEELHQQEREASGEPTCDFGDGGKFAMIEADRARTSVKAQVAKEPPNQQSKFAQSKEALKKFMDSLISRTGKLRSLARDLETKFDDPAATSCINSLKTQIQKVDDAYDSCMNAWSKGEAEGFFTEGCATASGVEMKIRNAKKFYKKKDTPGRASVRTRGRDDGNEETEPDAKRPRKSSGAKPKAKSVKSQVTPFVDLPNELVKVDTETLKVTASEKVFTEGTDPKVKRQKSWMQKHQSWWRYCDSTNHDLTPLVCVKKHYVKQKCNYIGHSYTTRYLLAGLRKSDYTGSNHHVFRSLLSFCATEAQSMCTTGFTDRQGVQRWMMMLHITGDWQFLHKSGSFSRSFHNCQKNKVQQAGRGICHQCQAGQPHAPFEQIATRRPAWLQTEFVECAFEEPTPFRILPHVPGQLEAMWAFDFFHTWHLGVARVWIGSALAMLAQLQHGSSIDDRFAALSDQYKQWCFQHKCRAHIQKLTKDCIAWQKTTLFPCGTWHKGELTTVLMRFLEHVLTVERFPDEPLMELVRQGTVSINKSISRMYKSDLWLTRAECFEISGLGLRFLRRLSELAHQCFIQRRNLFCYIPKVHVLQKIYLRVHTAAINGTPQLNPLGLSVQQCEDFIGRGSRLS</sequence>
<protein>
    <submittedName>
        <fullName evidence="2">Uncharacterized protein</fullName>
    </submittedName>
</protein>
<feature type="compositionally biased region" description="Basic and acidic residues" evidence="1">
    <location>
        <begin position="413"/>
        <end position="429"/>
    </location>
</feature>
<name>A0A9P1G8I2_9DINO</name>
<accession>A0A9P1G8I2</accession>
<gene>
    <name evidence="2" type="ORF">C1SCF055_LOCUS27195</name>
</gene>
<evidence type="ECO:0000313" key="3">
    <source>
        <dbReference type="EMBL" id="CAL4788434.1"/>
    </source>
</evidence>
<evidence type="ECO:0000313" key="2">
    <source>
        <dbReference type="EMBL" id="CAI4001122.1"/>
    </source>
</evidence>
<feature type="region of interest" description="Disordered" evidence="1">
    <location>
        <begin position="258"/>
        <end position="458"/>
    </location>
</feature>
<dbReference type="Proteomes" id="UP001152797">
    <property type="component" value="Unassembled WGS sequence"/>
</dbReference>
<organism evidence="2">
    <name type="scientific">Cladocopium goreaui</name>
    <dbReference type="NCBI Taxonomy" id="2562237"/>
    <lineage>
        <taxon>Eukaryota</taxon>
        <taxon>Sar</taxon>
        <taxon>Alveolata</taxon>
        <taxon>Dinophyceae</taxon>
        <taxon>Suessiales</taxon>
        <taxon>Symbiodiniaceae</taxon>
        <taxon>Cladocopium</taxon>
    </lineage>
</organism>
<feature type="compositionally biased region" description="Basic and acidic residues" evidence="1">
    <location>
        <begin position="264"/>
        <end position="281"/>
    </location>
</feature>
<dbReference type="EMBL" id="CAMXCT020002890">
    <property type="protein sequence ID" value="CAL1154497.1"/>
    <property type="molecule type" value="Genomic_DNA"/>
</dbReference>
<feature type="compositionally biased region" description="Basic residues" evidence="1">
    <location>
        <begin position="1060"/>
        <end position="1073"/>
    </location>
</feature>
<evidence type="ECO:0000256" key="1">
    <source>
        <dbReference type="SAM" id="MobiDB-lite"/>
    </source>
</evidence>
<feature type="compositionally biased region" description="Basic and acidic residues" evidence="1">
    <location>
        <begin position="210"/>
        <end position="228"/>
    </location>
</feature>
<feature type="compositionally biased region" description="Basic and acidic residues" evidence="1">
    <location>
        <begin position="387"/>
        <end position="404"/>
    </location>
</feature>
<comment type="caution">
    <text evidence="2">The sequence shown here is derived from an EMBL/GenBank/DDBJ whole genome shotgun (WGS) entry which is preliminary data.</text>
</comment>
<reference evidence="3 4" key="2">
    <citation type="submission" date="2024-05" db="EMBL/GenBank/DDBJ databases">
        <authorList>
            <person name="Chen Y."/>
            <person name="Shah S."/>
            <person name="Dougan E. K."/>
            <person name="Thang M."/>
            <person name="Chan C."/>
        </authorList>
    </citation>
    <scope>NUCLEOTIDE SEQUENCE [LARGE SCALE GENOMIC DNA]</scope>
</reference>
<proteinExistence type="predicted"/>
<feature type="compositionally biased region" description="Polar residues" evidence="1">
    <location>
        <begin position="282"/>
        <end position="299"/>
    </location>
</feature>
<dbReference type="EMBL" id="CAMXCT010002890">
    <property type="protein sequence ID" value="CAI4001122.1"/>
    <property type="molecule type" value="Genomic_DNA"/>
</dbReference>
<reference evidence="2" key="1">
    <citation type="submission" date="2022-10" db="EMBL/GenBank/DDBJ databases">
        <authorList>
            <person name="Chen Y."/>
            <person name="Dougan E. K."/>
            <person name="Chan C."/>
            <person name="Rhodes N."/>
            <person name="Thang M."/>
        </authorList>
    </citation>
    <scope>NUCLEOTIDE SEQUENCE</scope>
</reference>
<evidence type="ECO:0000313" key="4">
    <source>
        <dbReference type="Proteomes" id="UP001152797"/>
    </source>
</evidence>
<feature type="region of interest" description="Disordered" evidence="1">
    <location>
        <begin position="198"/>
        <end position="240"/>
    </location>
</feature>
<feature type="non-terminal residue" evidence="2">
    <location>
        <position position="1"/>
    </location>
</feature>
<feature type="region of interest" description="Disordered" evidence="1">
    <location>
        <begin position="1032"/>
        <end position="1076"/>
    </location>
</feature>
<dbReference type="EMBL" id="CAMXCT030002890">
    <property type="protein sequence ID" value="CAL4788434.1"/>
    <property type="molecule type" value="Genomic_DNA"/>
</dbReference>
<feature type="region of interest" description="Disordered" evidence="1">
    <location>
        <begin position="714"/>
        <end position="758"/>
    </location>
</feature>
<feature type="non-terminal residue" evidence="2">
    <location>
        <position position="1512"/>
    </location>
</feature>
<keyword evidence="4" id="KW-1185">Reference proteome</keyword>